<keyword evidence="1" id="KW-1133">Transmembrane helix</keyword>
<feature type="transmembrane region" description="Helical" evidence="1">
    <location>
        <begin position="191"/>
        <end position="208"/>
    </location>
</feature>
<protein>
    <submittedName>
        <fullName evidence="2">Uncharacterized protein</fullName>
    </submittedName>
</protein>
<accession>A0A5D0NUF7</accession>
<gene>
    <name evidence="2" type="ORF">FXF69_00685</name>
</gene>
<organism evidence="2 3">
    <name type="scientific">Actinomadura chibensis</name>
    <dbReference type="NCBI Taxonomy" id="392828"/>
    <lineage>
        <taxon>Bacteria</taxon>
        <taxon>Bacillati</taxon>
        <taxon>Actinomycetota</taxon>
        <taxon>Actinomycetes</taxon>
        <taxon>Streptosporangiales</taxon>
        <taxon>Thermomonosporaceae</taxon>
        <taxon>Actinomadura</taxon>
    </lineage>
</organism>
<proteinExistence type="predicted"/>
<keyword evidence="1" id="KW-0472">Membrane</keyword>
<sequence>MRDFEDVGRGVGADVDRAAAPGAQMPAVTLLLLGAGARALLGLLPAPLGAAPPLVLGAVVVVAAVGGAVVTYRTGPGRDVDWASADAYERDLLAEVPEDVGEVLVDAQTKIGGRMPTAAGVHLYVVRPAHWPCAIDGGDCNCARTRLSATLVPSRRHPVLLIGHRLLDEPIMLAYVLAGEVAQAGRVPRTLHLLLGAPLLAAWFVLGVTGPPHLLAVLAPALWLVTTAVRWGVELRADILAASTTGPRVARDYWARVRAASPPPTRTSRLLELISTHPPIAVRAALTAHVPGRSPISPT</sequence>
<evidence type="ECO:0000256" key="1">
    <source>
        <dbReference type="SAM" id="Phobius"/>
    </source>
</evidence>
<evidence type="ECO:0000313" key="2">
    <source>
        <dbReference type="EMBL" id="TYB47808.1"/>
    </source>
</evidence>
<feature type="transmembrane region" description="Helical" evidence="1">
    <location>
        <begin position="54"/>
        <end position="72"/>
    </location>
</feature>
<name>A0A5D0NUF7_9ACTN</name>
<reference evidence="2 3" key="1">
    <citation type="submission" date="2019-08" db="EMBL/GenBank/DDBJ databases">
        <title>Actinomadura sp. nov. CYP1-5 isolated from mountain soil.</title>
        <authorList>
            <person name="Songsumanus A."/>
            <person name="Kuncharoen N."/>
            <person name="Kudo T."/>
            <person name="Yuki M."/>
            <person name="Igarashi Y."/>
            <person name="Tanasupawat S."/>
        </authorList>
    </citation>
    <scope>NUCLEOTIDE SEQUENCE [LARGE SCALE GENOMIC DNA]</scope>
    <source>
        <strain evidence="2 3">JCM 14158</strain>
    </source>
</reference>
<keyword evidence="1" id="KW-0812">Transmembrane</keyword>
<dbReference type="AlphaFoldDB" id="A0A5D0NUF7"/>
<evidence type="ECO:0000313" key="3">
    <source>
        <dbReference type="Proteomes" id="UP000323380"/>
    </source>
</evidence>
<dbReference type="EMBL" id="VSFG01000001">
    <property type="protein sequence ID" value="TYB47808.1"/>
    <property type="molecule type" value="Genomic_DNA"/>
</dbReference>
<comment type="caution">
    <text evidence="2">The sequence shown here is derived from an EMBL/GenBank/DDBJ whole genome shotgun (WGS) entry which is preliminary data.</text>
</comment>
<keyword evidence="3" id="KW-1185">Reference proteome</keyword>
<feature type="transmembrane region" description="Helical" evidence="1">
    <location>
        <begin position="214"/>
        <end position="233"/>
    </location>
</feature>
<dbReference type="Proteomes" id="UP000323380">
    <property type="component" value="Unassembled WGS sequence"/>
</dbReference>
<dbReference type="STRING" id="1220554.GCA_001552135_03775"/>
<dbReference type="RefSeq" id="WP_067892873.1">
    <property type="nucleotide sequence ID" value="NZ_VSFG01000001.1"/>
</dbReference>